<dbReference type="EC" id="6.3.2.-" evidence="12"/>
<evidence type="ECO:0000313" key="17">
    <source>
        <dbReference type="EMBL" id="HCS93570.1"/>
    </source>
</evidence>
<comment type="similarity">
    <text evidence="2 12">Belongs to the MurCDEF family. MurE subfamily.</text>
</comment>
<dbReference type="GO" id="GO:0004326">
    <property type="term" value="F:tetrahydrofolylpolyglutamate synthase activity"/>
    <property type="evidence" value="ECO:0007669"/>
    <property type="project" value="InterPro"/>
</dbReference>
<feature type="binding site" evidence="12">
    <location>
        <position position="153"/>
    </location>
    <ligand>
        <name>UDP-N-acetyl-alpha-D-muramoyl-L-alanyl-D-glutamate</name>
        <dbReference type="ChEBI" id="CHEBI:83900"/>
    </ligand>
</feature>
<feature type="binding site" evidence="12">
    <location>
        <begin position="154"/>
        <end position="155"/>
    </location>
    <ligand>
        <name>UDP-N-acetyl-alpha-D-muramoyl-L-alanyl-D-glutamate</name>
        <dbReference type="ChEBI" id="CHEBI:83900"/>
    </ligand>
</feature>
<feature type="domain" description="Mur ligase N-terminal catalytic" evidence="14">
    <location>
        <begin position="23"/>
        <end position="98"/>
    </location>
</feature>
<evidence type="ECO:0000256" key="2">
    <source>
        <dbReference type="ARBA" id="ARBA00005898"/>
    </source>
</evidence>
<dbReference type="GO" id="GO:0009252">
    <property type="term" value="P:peptidoglycan biosynthetic process"/>
    <property type="evidence" value="ECO:0007669"/>
    <property type="project" value="UniProtKB-UniRule"/>
</dbReference>
<dbReference type="GO" id="GO:0000287">
    <property type="term" value="F:magnesium ion binding"/>
    <property type="evidence" value="ECO:0007669"/>
    <property type="project" value="UniProtKB-UniRule"/>
</dbReference>
<comment type="pathway">
    <text evidence="1 12 13">Cell wall biogenesis; peptidoglycan biosynthesis.</text>
</comment>
<feature type="binding site" evidence="12">
    <location>
        <position position="189"/>
    </location>
    <ligand>
        <name>UDP-N-acetyl-alpha-D-muramoyl-L-alanyl-D-glutamate</name>
        <dbReference type="ChEBI" id="CHEBI:83900"/>
    </ligand>
</feature>
<gene>
    <name evidence="12" type="primary">murE</name>
    <name evidence="17" type="ORF">DIW15_02530</name>
</gene>
<evidence type="ECO:0000256" key="7">
    <source>
        <dbReference type="ARBA" id="ARBA00022840"/>
    </source>
</evidence>
<evidence type="ECO:0000313" key="18">
    <source>
        <dbReference type="Proteomes" id="UP000262195"/>
    </source>
</evidence>
<accession>A0A3D4S4B0</accession>
<dbReference type="InterPro" id="IPR036565">
    <property type="entry name" value="Mur-like_cat_sf"/>
</dbReference>
<feature type="binding site" evidence="12">
    <location>
        <position position="181"/>
    </location>
    <ligand>
        <name>UDP-N-acetyl-alpha-D-muramoyl-L-alanyl-D-glutamate</name>
        <dbReference type="ChEBI" id="CHEBI:83900"/>
    </ligand>
</feature>
<dbReference type="Gene3D" id="3.40.1190.10">
    <property type="entry name" value="Mur-like, catalytic domain"/>
    <property type="match status" value="1"/>
</dbReference>
<reference evidence="17 18" key="1">
    <citation type="journal article" date="2018" name="Nat. Biotechnol.">
        <title>A standardized bacterial taxonomy based on genome phylogeny substantially revises the tree of life.</title>
        <authorList>
            <person name="Parks D.H."/>
            <person name="Chuvochina M."/>
            <person name="Waite D.W."/>
            <person name="Rinke C."/>
            <person name="Skarshewski A."/>
            <person name="Chaumeil P.A."/>
            <person name="Hugenholtz P."/>
        </authorList>
    </citation>
    <scope>NUCLEOTIDE SEQUENCE [LARGE SCALE GENOMIC DNA]</scope>
    <source>
        <strain evidence="17">UBA11306</strain>
    </source>
</reference>
<keyword evidence="9 12" id="KW-0573">Peptidoglycan synthesis</keyword>
<dbReference type="InterPro" id="IPR005761">
    <property type="entry name" value="UDP-N-AcMur-Glu-dNH2Pim_ligase"/>
</dbReference>
<dbReference type="GO" id="GO:0008360">
    <property type="term" value="P:regulation of cell shape"/>
    <property type="evidence" value="ECO:0007669"/>
    <property type="project" value="UniProtKB-KW"/>
</dbReference>
<sequence length="498" mass="54753">MFANELLAMIPIKTTSLPLESITITSITQDSREAKEGALFFCIPGSIVDGHDFAEEVVAKGASCLVATKPLPSLEKIVPIVYVRDIRRVMANVAAKFYGYPSEQLNMIGVTGTNGKTTTTHFIEHILRARGQMTGLIGTLYNRINDTIYPTKNTTPDVLTFQRLLAQMKEESVESCVAEVSSHALFQGRAWRVDFNVAVFTNLTPEHLETHKTMAEYCTVKSTLFSQLGNARKGNYPQAAVINADSPYGSVIANRTSVPVVTYSTLDSSADFYGNDYQYNDHEMTFSLKGIGQHYEVVLPFVGEFNVENALASIAAAFVVGIDVSEAVAALRSCPQIPDRMTFIKEGQPFNVIIDYAHTPDGLEKLLKSVRHFTKGRLISLFGHDGGNRDKSIRPGLGKAAFTLADQVVLTSESPRDEDPNTIIDMIIADNSGAPYKREIDRRKAIHQAIALAQPGDTVVLSGKGSENGQIIGTKSYPFDEYAYAREAIKEWMSEHHV</sequence>
<keyword evidence="8 12" id="KW-0133">Cell shape</keyword>
<evidence type="ECO:0000256" key="3">
    <source>
        <dbReference type="ARBA" id="ARBA00022490"/>
    </source>
</evidence>
<feature type="domain" description="Mur ligase central" evidence="16">
    <location>
        <begin position="110"/>
        <end position="317"/>
    </location>
</feature>
<keyword evidence="7 12" id="KW-0067">ATP-binding</keyword>
<dbReference type="AlphaFoldDB" id="A0A3D4S4B0"/>
<dbReference type="GO" id="GO:0005737">
    <property type="term" value="C:cytoplasm"/>
    <property type="evidence" value="ECO:0007669"/>
    <property type="project" value="UniProtKB-SubCell"/>
</dbReference>
<dbReference type="InterPro" id="IPR035911">
    <property type="entry name" value="MurE/MurF_N"/>
</dbReference>
<keyword evidence="11 12" id="KW-0961">Cell wall biogenesis/degradation</keyword>
<evidence type="ECO:0000256" key="4">
    <source>
        <dbReference type="ARBA" id="ARBA00022598"/>
    </source>
</evidence>
<comment type="cofactor">
    <cofactor evidence="12">
        <name>Mg(2+)</name>
        <dbReference type="ChEBI" id="CHEBI:18420"/>
    </cofactor>
</comment>
<dbReference type="SUPFAM" id="SSF63418">
    <property type="entry name" value="MurE/MurF N-terminal domain"/>
    <property type="match status" value="1"/>
</dbReference>
<dbReference type="Pfam" id="PF08245">
    <property type="entry name" value="Mur_ligase_M"/>
    <property type="match status" value="1"/>
</dbReference>
<dbReference type="PROSITE" id="PS01011">
    <property type="entry name" value="FOLYLPOLYGLU_SYNT_1"/>
    <property type="match status" value="1"/>
</dbReference>
<dbReference type="InterPro" id="IPR018109">
    <property type="entry name" value="Folylpolyglutamate_synth_CS"/>
</dbReference>
<dbReference type="SUPFAM" id="SSF53244">
    <property type="entry name" value="MurD-like peptide ligases, peptide-binding domain"/>
    <property type="match status" value="1"/>
</dbReference>
<dbReference type="InterPro" id="IPR013221">
    <property type="entry name" value="Mur_ligase_cen"/>
</dbReference>
<dbReference type="NCBIfam" id="TIGR01085">
    <property type="entry name" value="murE"/>
    <property type="match status" value="1"/>
</dbReference>
<name>A0A3D4S4B0_9ENTE</name>
<dbReference type="Gene3D" id="3.40.1390.10">
    <property type="entry name" value="MurE/MurF, N-terminal domain"/>
    <property type="match status" value="1"/>
</dbReference>
<dbReference type="PANTHER" id="PTHR23135">
    <property type="entry name" value="MUR LIGASE FAMILY MEMBER"/>
    <property type="match status" value="1"/>
</dbReference>
<dbReference type="SUPFAM" id="SSF53623">
    <property type="entry name" value="MurD-like peptide ligases, catalytic domain"/>
    <property type="match status" value="1"/>
</dbReference>
<dbReference type="Proteomes" id="UP000262195">
    <property type="component" value="Unassembled WGS sequence"/>
</dbReference>
<evidence type="ECO:0000256" key="1">
    <source>
        <dbReference type="ARBA" id="ARBA00004752"/>
    </source>
</evidence>
<dbReference type="GO" id="GO:0051301">
    <property type="term" value="P:cell division"/>
    <property type="evidence" value="ECO:0007669"/>
    <property type="project" value="UniProtKB-KW"/>
</dbReference>
<evidence type="ECO:0000256" key="8">
    <source>
        <dbReference type="ARBA" id="ARBA00022960"/>
    </source>
</evidence>
<dbReference type="InterPro" id="IPR004101">
    <property type="entry name" value="Mur_ligase_C"/>
</dbReference>
<comment type="subcellular location">
    <subcellularLocation>
        <location evidence="12 13">Cytoplasm</location>
    </subcellularLocation>
</comment>
<feature type="domain" description="Mur ligase C-terminal" evidence="15">
    <location>
        <begin position="340"/>
        <end position="465"/>
    </location>
</feature>
<evidence type="ECO:0000256" key="6">
    <source>
        <dbReference type="ARBA" id="ARBA00022741"/>
    </source>
</evidence>
<comment type="caution">
    <text evidence="12">Lacks conserved residue(s) required for the propagation of feature annotation.</text>
</comment>
<evidence type="ECO:0000256" key="10">
    <source>
        <dbReference type="ARBA" id="ARBA00023306"/>
    </source>
</evidence>
<organism evidence="17 18">
    <name type="scientific">Bavariicoccus seileri</name>
    <dbReference type="NCBI Taxonomy" id="549685"/>
    <lineage>
        <taxon>Bacteria</taxon>
        <taxon>Bacillati</taxon>
        <taxon>Bacillota</taxon>
        <taxon>Bacilli</taxon>
        <taxon>Lactobacillales</taxon>
        <taxon>Enterococcaceae</taxon>
        <taxon>Bavariicoccus</taxon>
    </lineage>
</organism>
<evidence type="ECO:0000256" key="5">
    <source>
        <dbReference type="ARBA" id="ARBA00022618"/>
    </source>
</evidence>
<keyword evidence="6 12" id="KW-0547">Nucleotide-binding</keyword>
<keyword evidence="5 12" id="KW-0132">Cell division</keyword>
<dbReference type="UniPathway" id="UPA00219"/>
<dbReference type="EMBL" id="DQHO01000016">
    <property type="protein sequence ID" value="HCS93570.1"/>
    <property type="molecule type" value="Genomic_DNA"/>
</dbReference>
<comment type="function">
    <text evidence="12">Catalyzes the addition of an amino acid to the nucleotide precursor UDP-N-acetylmuramoyl-L-alanyl-D-glutamate (UMAG) in the biosynthesis of bacterial cell-wall peptidoglycan.</text>
</comment>
<dbReference type="HAMAP" id="MF_00208">
    <property type="entry name" value="MurE"/>
    <property type="match status" value="1"/>
</dbReference>
<dbReference type="NCBIfam" id="NF001126">
    <property type="entry name" value="PRK00139.1-4"/>
    <property type="match status" value="1"/>
</dbReference>
<dbReference type="Gene3D" id="3.90.190.20">
    <property type="entry name" value="Mur ligase, C-terminal domain"/>
    <property type="match status" value="1"/>
</dbReference>
<evidence type="ECO:0000259" key="16">
    <source>
        <dbReference type="Pfam" id="PF08245"/>
    </source>
</evidence>
<dbReference type="STRING" id="1121105.GCA_000421665_00148"/>
<protein>
    <recommendedName>
        <fullName evidence="12">UDP-N-acetylmuramyl-tripeptide synthetase</fullName>
        <ecNumber evidence="12">6.3.2.-</ecNumber>
    </recommendedName>
    <alternativeName>
        <fullName evidence="12">UDP-MurNAc-tripeptide synthetase</fullName>
    </alternativeName>
</protein>
<evidence type="ECO:0000256" key="11">
    <source>
        <dbReference type="ARBA" id="ARBA00023316"/>
    </source>
</evidence>
<feature type="binding site" evidence="12">
    <location>
        <begin position="112"/>
        <end position="118"/>
    </location>
    <ligand>
        <name>ATP</name>
        <dbReference type="ChEBI" id="CHEBI:30616"/>
    </ligand>
</feature>
<feature type="modified residue" description="N6-carboxylysine" evidence="12">
    <location>
        <position position="221"/>
    </location>
</feature>
<dbReference type="Pfam" id="PF02875">
    <property type="entry name" value="Mur_ligase_C"/>
    <property type="match status" value="1"/>
</dbReference>
<dbReference type="InterPro" id="IPR000713">
    <property type="entry name" value="Mur_ligase_N"/>
</dbReference>
<feature type="binding site" evidence="12">
    <location>
        <position position="31"/>
    </location>
    <ligand>
        <name>UDP-N-acetyl-alpha-D-muramoyl-L-alanyl-D-glutamate</name>
        <dbReference type="ChEBI" id="CHEBI:83900"/>
    </ligand>
</feature>
<keyword evidence="3 12" id="KW-0963">Cytoplasm</keyword>
<evidence type="ECO:0000259" key="15">
    <source>
        <dbReference type="Pfam" id="PF02875"/>
    </source>
</evidence>
<proteinExistence type="inferred from homology"/>
<comment type="caution">
    <text evidence="17">The sequence shown here is derived from an EMBL/GenBank/DDBJ whole genome shotgun (WGS) entry which is preliminary data.</text>
</comment>
<evidence type="ECO:0000259" key="14">
    <source>
        <dbReference type="Pfam" id="PF01225"/>
    </source>
</evidence>
<keyword evidence="10 12" id="KW-0131">Cell cycle</keyword>
<dbReference type="InterPro" id="IPR036615">
    <property type="entry name" value="Mur_ligase_C_dom_sf"/>
</dbReference>
<keyword evidence="12" id="KW-0460">Magnesium</keyword>
<dbReference type="PANTHER" id="PTHR23135:SF4">
    <property type="entry name" value="UDP-N-ACETYLMURAMOYL-L-ALANYL-D-GLUTAMATE--2,6-DIAMINOPIMELATE LIGASE MURE HOMOLOG, CHLOROPLASTIC"/>
    <property type="match status" value="1"/>
</dbReference>
<evidence type="ECO:0000256" key="12">
    <source>
        <dbReference type="HAMAP-Rule" id="MF_00208"/>
    </source>
</evidence>
<dbReference type="GO" id="GO:0071555">
    <property type="term" value="P:cell wall organization"/>
    <property type="evidence" value="ECO:0007669"/>
    <property type="project" value="UniProtKB-KW"/>
</dbReference>
<keyword evidence="4 12" id="KW-0436">Ligase</keyword>
<dbReference type="Pfam" id="PF01225">
    <property type="entry name" value="Mur_ligase"/>
    <property type="match status" value="1"/>
</dbReference>
<evidence type="ECO:0000256" key="13">
    <source>
        <dbReference type="RuleBase" id="RU004135"/>
    </source>
</evidence>
<evidence type="ECO:0000256" key="9">
    <source>
        <dbReference type="ARBA" id="ARBA00022984"/>
    </source>
</evidence>
<feature type="binding site" evidence="12">
    <location>
        <position position="187"/>
    </location>
    <ligand>
        <name>UDP-N-acetyl-alpha-D-muramoyl-L-alanyl-D-glutamate</name>
        <dbReference type="ChEBI" id="CHEBI:83900"/>
    </ligand>
</feature>
<comment type="PTM">
    <text evidence="12">Carboxylation is probably crucial for Mg(2+) binding and, consequently, for the gamma-phosphate positioning of ATP.</text>
</comment>
<dbReference type="GO" id="GO:0005524">
    <property type="term" value="F:ATP binding"/>
    <property type="evidence" value="ECO:0007669"/>
    <property type="project" value="UniProtKB-UniRule"/>
</dbReference>